<proteinExistence type="predicted"/>
<evidence type="ECO:0000313" key="2">
    <source>
        <dbReference type="EMBL" id="MBA0824201.1"/>
    </source>
</evidence>
<gene>
    <name evidence="2" type="ORF">Goarm_020882</name>
</gene>
<evidence type="ECO:0000313" key="3">
    <source>
        <dbReference type="Proteomes" id="UP000593575"/>
    </source>
</evidence>
<accession>A0A7J9IQ22</accession>
<feature type="region of interest" description="Disordered" evidence="1">
    <location>
        <begin position="1"/>
        <end position="29"/>
    </location>
</feature>
<feature type="compositionally biased region" description="Polar residues" evidence="1">
    <location>
        <begin position="76"/>
        <end position="87"/>
    </location>
</feature>
<dbReference type="AlphaFoldDB" id="A0A7J9IQ22"/>
<name>A0A7J9IQ22_9ROSI</name>
<sequence length="127" mass="14253">MKINKRSPSPKHHRPKRPKMWWRPKTTRKPKTLKLEEVVFACLMSARRNRHQRKPSQFVFGSSDNNLALESYNAKEINNSSPSTQAPPSKVARVPTPPLPAASTPVGATKNVAVETKDDEETKNAKA</sequence>
<organism evidence="2 3">
    <name type="scientific">Gossypium armourianum</name>
    <dbReference type="NCBI Taxonomy" id="34283"/>
    <lineage>
        <taxon>Eukaryota</taxon>
        <taxon>Viridiplantae</taxon>
        <taxon>Streptophyta</taxon>
        <taxon>Embryophyta</taxon>
        <taxon>Tracheophyta</taxon>
        <taxon>Spermatophyta</taxon>
        <taxon>Magnoliopsida</taxon>
        <taxon>eudicotyledons</taxon>
        <taxon>Gunneridae</taxon>
        <taxon>Pentapetalae</taxon>
        <taxon>rosids</taxon>
        <taxon>malvids</taxon>
        <taxon>Malvales</taxon>
        <taxon>Malvaceae</taxon>
        <taxon>Malvoideae</taxon>
        <taxon>Gossypium</taxon>
    </lineage>
</organism>
<comment type="caution">
    <text evidence="2">The sequence shown here is derived from an EMBL/GenBank/DDBJ whole genome shotgun (WGS) entry which is preliminary data.</text>
</comment>
<dbReference type="Proteomes" id="UP000593575">
    <property type="component" value="Unassembled WGS sequence"/>
</dbReference>
<keyword evidence="3" id="KW-1185">Reference proteome</keyword>
<evidence type="ECO:0000256" key="1">
    <source>
        <dbReference type="SAM" id="MobiDB-lite"/>
    </source>
</evidence>
<reference evidence="2 3" key="1">
    <citation type="journal article" date="2019" name="Genome Biol. Evol.">
        <title>Insights into the evolution of the New World diploid cottons (Gossypium, subgenus Houzingenia) based on genome sequencing.</title>
        <authorList>
            <person name="Grover C.E."/>
            <person name="Arick M.A. 2nd"/>
            <person name="Thrash A."/>
            <person name="Conover J.L."/>
            <person name="Sanders W.S."/>
            <person name="Peterson D.G."/>
            <person name="Frelichowski J.E."/>
            <person name="Scheffler J.A."/>
            <person name="Scheffler B.E."/>
            <person name="Wendel J.F."/>
        </authorList>
    </citation>
    <scope>NUCLEOTIDE SEQUENCE [LARGE SCALE GENOMIC DNA]</scope>
    <source>
        <strain evidence="2">6</strain>
        <tissue evidence="2">Leaf</tissue>
    </source>
</reference>
<dbReference type="EMBL" id="JABFAE010000002">
    <property type="protein sequence ID" value="MBA0824201.1"/>
    <property type="molecule type" value="Genomic_DNA"/>
</dbReference>
<protein>
    <submittedName>
        <fullName evidence="2">Uncharacterized protein</fullName>
    </submittedName>
</protein>
<feature type="region of interest" description="Disordered" evidence="1">
    <location>
        <begin position="72"/>
        <end position="127"/>
    </location>
</feature>